<evidence type="ECO:0000313" key="3">
    <source>
        <dbReference type="Proteomes" id="UP000186323"/>
    </source>
</evidence>
<organism evidence="2 3">
    <name type="scientific">Desulfovibrio piger</name>
    <dbReference type="NCBI Taxonomy" id="901"/>
    <lineage>
        <taxon>Bacteria</taxon>
        <taxon>Pseudomonadati</taxon>
        <taxon>Thermodesulfobacteriota</taxon>
        <taxon>Desulfovibrionia</taxon>
        <taxon>Desulfovibrionales</taxon>
        <taxon>Desulfovibrionaceae</taxon>
        <taxon>Desulfovibrio</taxon>
    </lineage>
</organism>
<evidence type="ECO:0000256" key="1">
    <source>
        <dbReference type="SAM" id="MobiDB-lite"/>
    </source>
</evidence>
<name>A0A1K1LHJ2_9BACT</name>
<dbReference type="Proteomes" id="UP000186323">
    <property type="component" value="Chromosome I"/>
</dbReference>
<protein>
    <submittedName>
        <fullName evidence="2">Uncharacterized protein</fullName>
    </submittedName>
</protein>
<feature type="compositionally biased region" description="Basic residues" evidence="1">
    <location>
        <begin position="52"/>
        <end position="61"/>
    </location>
</feature>
<feature type="region of interest" description="Disordered" evidence="1">
    <location>
        <begin position="20"/>
        <end position="61"/>
    </location>
</feature>
<keyword evidence="3" id="KW-1185">Reference proteome</keyword>
<dbReference type="KEGG" id="dpg:DESPIGER_2356"/>
<proteinExistence type="predicted"/>
<sequence length="61" mass="6650">MFSHAISFCWPHLCLIRAGKARGQERRAREGSGGSRRGAGLPCKEEGWGNTGRHRASGRAD</sequence>
<dbReference type="AlphaFoldDB" id="A0A1K1LHJ2"/>
<accession>A0A1K1LHJ2</accession>
<evidence type="ECO:0000313" key="2">
    <source>
        <dbReference type="EMBL" id="SFV74177.1"/>
    </source>
</evidence>
<gene>
    <name evidence="2" type="ORF">DESPIGER_2356</name>
</gene>
<reference evidence="3" key="1">
    <citation type="submission" date="2016-10" db="EMBL/GenBank/DDBJ databases">
        <authorList>
            <person name="Wegmann U."/>
        </authorList>
    </citation>
    <scope>NUCLEOTIDE SEQUENCE [LARGE SCALE GENOMIC DNA]</scope>
</reference>
<dbReference type="EMBL" id="LT630450">
    <property type="protein sequence ID" value="SFV74177.1"/>
    <property type="molecule type" value="Genomic_DNA"/>
</dbReference>